<proteinExistence type="predicted"/>
<dbReference type="RefSeq" id="WP_116694154.1">
    <property type="nucleotide sequence ID" value="NZ_QEHR01000004.1"/>
</dbReference>
<organism evidence="2 3">
    <name type="scientific">Marixanthomonas spongiae</name>
    <dbReference type="NCBI Taxonomy" id="2174845"/>
    <lineage>
        <taxon>Bacteria</taxon>
        <taxon>Pseudomonadati</taxon>
        <taxon>Bacteroidota</taxon>
        <taxon>Flavobacteriia</taxon>
        <taxon>Flavobacteriales</taxon>
        <taxon>Flavobacteriaceae</taxon>
        <taxon>Marixanthomonas</taxon>
    </lineage>
</organism>
<feature type="domain" description="Uracil-DNA glycosylase-like" evidence="1">
    <location>
        <begin position="47"/>
        <end position="177"/>
    </location>
</feature>
<reference evidence="2 3" key="1">
    <citation type="submission" date="2018-04" db="EMBL/GenBank/DDBJ databases">
        <title>Marixanthomonas spongiae HN-E44 sp. nov., isolated from a marine sponge.</title>
        <authorList>
            <person name="Luo L."/>
            <person name="Zhuang L."/>
        </authorList>
    </citation>
    <scope>NUCLEOTIDE SEQUENCE [LARGE SCALE GENOMIC DNA]</scope>
    <source>
        <strain evidence="2 3">HN-E44</strain>
    </source>
</reference>
<accession>A0A2U0I2G9</accession>
<gene>
    <name evidence="2" type="ORF">DDV96_07620</name>
</gene>
<protein>
    <submittedName>
        <fullName evidence="2">Uracil-DNA glycosylase</fullName>
    </submittedName>
</protein>
<dbReference type="OrthoDB" id="4977218at2"/>
<sequence>MTKITHFITKLSKQVVPTTTENFYFGNSKAAAIRRHNLTLYLTKMLKINPTTLLLGEAPSYKGCSLTGIPFTSERILTETPFYKDQGFKCIDDSKALDSEQSATIVWNELQNYVEKPLNWNIFPFHPHKPGNKKTNRTPNKAELELGANFLNELLAIFTIDKIIALGRKPESQLNHLGYTYAYVRHPAQGGKNEFVAGLKAELKEN</sequence>
<comment type="caution">
    <text evidence="2">The sequence shown here is derived from an EMBL/GenBank/DDBJ whole genome shotgun (WGS) entry which is preliminary data.</text>
</comment>
<dbReference type="EMBL" id="QEHR01000004">
    <property type="protein sequence ID" value="PVW15264.1"/>
    <property type="molecule type" value="Genomic_DNA"/>
</dbReference>
<dbReference type="CDD" id="cd10035">
    <property type="entry name" value="UDG_like"/>
    <property type="match status" value="1"/>
</dbReference>
<dbReference type="Gene3D" id="3.40.470.10">
    <property type="entry name" value="Uracil-DNA glycosylase-like domain"/>
    <property type="match status" value="1"/>
</dbReference>
<dbReference type="InterPro" id="IPR005122">
    <property type="entry name" value="Uracil-DNA_glycosylase-like"/>
</dbReference>
<evidence type="ECO:0000313" key="2">
    <source>
        <dbReference type="EMBL" id="PVW15264.1"/>
    </source>
</evidence>
<name>A0A2U0I2G9_9FLAO</name>
<dbReference type="SUPFAM" id="SSF52141">
    <property type="entry name" value="Uracil-DNA glycosylase-like"/>
    <property type="match status" value="1"/>
</dbReference>
<evidence type="ECO:0000313" key="3">
    <source>
        <dbReference type="Proteomes" id="UP000245962"/>
    </source>
</evidence>
<evidence type="ECO:0000259" key="1">
    <source>
        <dbReference type="Pfam" id="PF03167"/>
    </source>
</evidence>
<keyword evidence="3" id="KW-1185">Reference proteome</keyword>
<dbReference type="Pfam" id="PF03167">
    <property type="entry name" value="UDG"/>
    <property type="match status" value="1"/>
</dbReference>
<dbReference type="Proteomes" id="UP000245962">
    <property type="component" value="Unassembled WGS sequence"/>
</dbReference>
<dbReference type="AlphaFoldDB" id="A0A2U0I2G9"/>
<dbReference type="InterPro" id="IPR036895">
    <property type="entry name" value="Uracil-DNA_glycosylase-like_sf"/>
</dbReference>